<gene>
    <name evidence="1" type="ORF">J2W55_002799</name>
</gene>
<accession>A0ABU1TDL3</accession>
<dbReference type="Proteomes" id="UP001247620">
    <property type="component" value="Unassembled WGS sequence"/>
</dbReference>
<dbReference type="SUPFAM" id="SSF49344">
    <property type="entry name" value="CBD9-like"/>
    <property type="match status" value="2"/>
</dbReference>
<evidence type="ECO:0008006" key="3">
    <source>
        <dbReference type="Google" id="ProtNLM"/>
    </source>
</evidence>
<dbReference type="EMBL" id="JAVDUU010000003">
    <property type="protein sequence ID" value="MDR6942946.1"/>
    <property type="molecule type" value="Genomic_DNA"/>
</dbReference>
<comment type="caution">
    <text evidence="1">The sequence shown here is derived from an EMBL/GenBank/DDBJ whole genome shotgun (WGS) entry which is preliminary data.</text>
</comment>
<name>A0ABU1TDL3_9SPHI</name>
<sequence>MKTKILLCGIIFLHVSCSSRQGIRRLLEDDRNGNNHLIKKQYVNDEPVAEIINLPAYTDKDTTFRLIKPTKLQLYAVSELNPDLATVPRRYFFKNDDVEINFGCNSCNKMSVKRSFVYPWIDSTTSKDTSQYKKEGTNYFCFYNKSNHCYYAFITIPWKALNFQKVQQGSTLNFDIAVGDNDDNMKQKAKIAWYSNEDPLYSPKLKGGISFDNTKSTQNNSSAIRSMYSNRPLLTDTAQWKKRKSTGINHVVLGGTNFDRADLSASFQTAWNDEGIYFLVKVADSKKGQVFSRNLLRSSTFADQCQIVNTKGDMLWEINAFYSHYVGGALKNQAVDTTLLLPAGTYHLKYKTDESHNWANWDDRPPNTIFYGVVLYKAK</sequence>
<evidence type="ECO:0000313" key="1">
    <source>
        <dbReference type="EMBL" id="MDR6942946.1"/>
    </source>
</evidence>
<evidence type="ECO:0000313" key="2">
    <source>
        <dbReference type="Proteomes" id="UP001247620"/>
    </source>
</evidence>
<reference evidence="1 2" key="1">
    <citation type="submission" date="2023-07" db="EMBL/GenBank/DDBJ databases">
        <title>Sorghum-associated microbial communities from plants grown in Nebraska, USA.</title>
        <authorList>
            <person name="Schachtman D."/>
        </authorList>
    </citation>
    <scope>NUCLEOTIDE SEQUENCE [LARGE SCALE GENOMIC DNA]</scope>
    <source>
        <strain evidence="1 2">3262</strain>
    </source>
</reference>
<keyword evidence="2" id="KW-1185">Reference proteome</keyword>
<organism evidence="1 2">
    <name type="scientific">Mucilaginibacter pocheonensis</name>
    <dbReference type="NCBI Taxonomy" id="398050"/>
    <lineage>
        <taxon>Bacteria</taxon>
        <taxon>Pseudomonadati</taxon>
        <taxon>Bacteroidota</taxon>
        <taxon>Sphingobacteriia</taxon>
        <taxon>Sphingobacteriales</taxon>
        <taxon>Sphingobacteriaceae</taxon>
        <taxon>Mucilaginibacter</taxon>
    </lineage>
</organism>
<dbReference type="RefSeq" id="WP_310096526.1">
    <property type="nucleotide sequence ID" value="NZ_JAVDUU010000003.1"/>
</dbReference>
<protein>
    <recommendedName>
        <fullName evidence="3">Carbohydrate-binding domain-containing protein</fullName>
    </recommendedName>
</protein>
<dbReference type="Gene3D" id="2.60.40.1190">
    <property type="match status" value="2"/>
</dbReference>
<proteinExistence type="predicted"/>